<organism evidence="5 6">
    <name type="scientific">Cochliobolus sativus</name>
    <name type="common">Common root rot and spot blotch fungus</name>
    <name type="synonym">Bipolaris sorokiniana</name>
    <dbReference type="NCBI Taxonomy" id="45130"/>
    <lineage>
        <taxon>Eukaryota</taxon>
        <taxon>Fungi</taxon>
        <taxon>Dikarya</taxon>
        <taxon>Ascomycota</taxon>
        <taxon>Pezizomycotina</taxon>
        <taxon>Dothideomycetes</taxon>
        <taxon>Pleosporomycetidae</taxon>
        <taxon>Pleosporales</taxon>
        <taxon>Pleosporineae</taxon>
        <taxon>Pleosporaceae</taxon>
        <taxon>Bipolaris</taxon>
    </lineage>
</organism>
<dbReference type="EMBL" id="WNKQ01000002">
    <property type="protein sequence ID" value="KAF5853486.1"/>
    <property type="molecule type" value="Genomic_DNA"/>
</dbReference>
<gene>
    <name evidence="5" type="ORF">GGP41_002053</name>
</gene>
<keyword evidence="2" id="KW-1133">Transmembrane helix</keyword>
<feature type="transmembrane region" description="Helical" evidence="2">
    <location>
        <begin position="353"/>
        <end position="369"/>
    </location>
</feature>
<keyword evidence="1" id="KW-0175">Coiled coil</keyword>
<evidence type="ECO:0000313" key="6">
    <source>
        <dbReference type="Proteomes" id="UP000624244"/>
    </source>
</evidence>
<dbReference type="AlphaFoldDB" id="A0A8H6DYW6"/>
<dbReference type="Pfam" id="PF23190">
    <property type="entry name" value="LHD_TRPY1"/>
    <property type="match status" value="1"/>
</dbReference>
<feature type="transmembrane region" description="Helical" evidence="2">
    <location>
        <begin position="467"/>
        <end position="485"/>
    </location>
</feature>
<accession>A0A8H6DYW6</accession>
<dbReference type="Proteomes" id="UP000624244">
    <property type="component" value="Unassembled WGS sequence"/>
</dbReference>
<evidence type="ECO:0000256" key="2">
    <source>
        <dbReference type="SAM" id="Phobius"/>
    </source>
</evidence>
<comment type="caution">
    <text evidence="5">The sequence shown here is derived from an EMBL/GenBank/DDBJ whole genome shotgun (WGS) entry which is preliminary data.</text>
</comment>
<evidence type="ECO:0008006" key="7">
    <source>
        <dbReference type="Google" id="ProtNLM"/>
    </source>
</evidence>
<dbReference type="InterPro" id="IPR056336">
    <property type="entry name" value="YVC1_C"/>
</dbReference>
<feature type="coiled-coil region" evidence="1">
    <location>
        <begin position="683"/>
        <end position="710"/>
    </location>
</feature>
<feature type="transmembrane region" description="Helical" evidence="2">
    <location>
        <begin position="26"/>
        <end position="55"/>
    </location>
</feature>
<evidence type="ECO:0000259" key="3">
    <source>
        <dbReference type="Pfam" id="PF23190"/>
    </source>
</evidence>
<sequence>MDAMTLPCGFASVVNPAFWRLCSQTLAGAILVGPSIAAILSGALLSLFVTAYSFLFRTSWSNSTGLSLHLGPRIRIASLISQLIPATTMVRWGELFSSNEGHDRRHRVHDETSALLPTAHRERHMPPPPIDPKDVTIVALRLKHQIEQVIPCELEEDQVTRAHSQIITDAVLKTAREAGAPEHGACVVYCLLHVKKWFSAQAKAELWDADLHHVRAVAAEVMAKRLIEEEEDINYLFEEVLLKRYSTLVDGEPSVPANAVEKAVDLHALTVIGSSGYQKCINYLWRGWIVQDDEDPSRFVTYDHKTNTSYWAHLDPDRMRVPKYQNWVQIAMSIIYLGLFTGAVNTINPSGDFDIVECLLYLFTLGFICDEANKFWKVGRYYISFWNMFNCTMYGLLTISFVLRIVALGHPRSTDEDGRRDYLNTLSYDFLAFTAPMFWIRLLLYLDSLRFFGAMLVVLKVMMRESLIFFLLLFVVIIGFFQAFISLDVLDDDLMNDTIFIMQAMLNAIMQSPEFEGFDNFSPPFGIILYYIFTFVVMVILLNVLIALYNSAYEDITSAAIDEYMALFSQKTMQFVRAPDENVFIAPFNLIEMVFLILPFEWWMDQKRYDRLNDMVMAVIYSPLLLITAMLEQQEAWLVKENRRRGEDDEDVTMEWEQVLQGCDFEADGWDKKVQACKPNVEFDTAVLEVRALRKEVAELKDMLKMLVEGGVGPGGGVGKWGDDTLGESGLAKLDVSKLALQGESSENGARDE</sequence>
<feature type="transmembrane region" description="Helical" evidence="2">
    <location>
        <begin position="327"/>
        <end position="347"/>
    </location>
</feature>
<proteinExistence type="predicted"/>
<feature type="domain" description="Calcium channel YVC1-like C-terminal transmembrane" evidence="4">
    <location>
        <begin position="347"/>
        <end position="630"/>
    </location>
</feature>
<dbReference type="InterPro" id="IPR056337">
    <property type="entry name" value="LHD_YVC1"/>
</dbReference>
<dbReference type="PANTHER" id="PTHR35859">
    <property type="entry name" value="NONSELECTIVE CATION CHANNEL PROTEIN"/>
    <property type="match status" value="1"/>
</dbReference>
<dbReference type="PANTHER" id="PTHR35859:SF5">
    <property type="entry name" value="ION TRANSPORT DOMAIN-CONTAINING PROTEIN"/>
    <property type="match status" value="1"/>
</dbReference>
<feature type="domain" description="YVC1 N-terminal linker helical" evidence="3">
    <location>
        <begin position="135"/>
        <end position="314"/>
    </location>
</feature>
<feature type="transmembrane region" description="Helical" evidence="2">
    <location>
        <begin position="583"/>
        <end position="603"/>
    </location>
</feature>
<feature type="transmembrane region" description="Helical" evidence="2">
    <location>
        <begin position="381"/>
        <end position="406"/>
    </location>
</feature>
<dbReference type="InterPro" id="IPR052971">
    <property type="entry name" value="TRP_calcium_channel"/>
</dbReference>
<keyword evidence="2" id="KW-0472">Membrane</keyword>
<protein>
    <recommendedName>
        <fullName evidence="7">Polycystin cation channel PKD1/PKD2 domain-containing protein</fullName>
    </recommendedName>
</protein>
<evidence type="ECO:0000256" key="1">
    <source>
        <dbReference type="SAM" id="Coils"/>
    </source>
</evidence>
<keyword evidence="2" id="KW-0812">Transmembrane</keyword>
<reference evidence="5" key="1">
    <citation type="submission" date="2019-11" db="EMBL/GenBank/DDBJ databases">
        <title>Bipolaris sorokiniana Genome sequencing.</title>
        <authorList>
            <person name="Wang H."/>
        </authorList>
    </citation>
    <scope>NUCLEOTIDE SEQUENCE</scope>
</reference>
<dbReference type="Pfam" id="PF23317">
    <property type="entry name" value="YVC1_C"/>
    <property type="match status" value="1"/>
</dbReference>
<feature type="transmembrane region" description="Helical" evidence="2">
    <location>
        <begin position="528"/>
        <end position="549"/>
    </location>
</feature>
<name>A0A8H6DYW6_COCSA</name>
<evidence type="ECO:0000313" key="5">
    <source>
        <dbReference type="EMBL" id="KAF5853486.1"/>
    </source>
</evidence>
<evidence type="ECO:0000259" key="4">
    <source>
        <dbReference type="Pfam" id="PF23317"/>
    </source>
</evidence>